<evidence type="ECO:0000256" key="1">
    <source>
        <dbReference type="SAM" id="Phobius"/>
    </source>
</evidence>
<feature type="transmembrane region" description="Helical" evidence="1">
    <location>
        <begin position="14"/>
        <end position="35"/>
    </location>
</feature>
<dbReference type="EMBL" id="JACHHF010000003">
    <property type="protein sequence ID" value="MBB5175817.1"/>
    <property type="molecule type" value="Genomic_DNA"/>
</dbReference>
<evidence type="ECO:0000313" key="3">
    <source>
        <dbReference type="Proteomes" id="UP000579136"/>
    </source>
</evidence>
<name>A0A9Q2CZJ3_9STAP</name>
<evidence type="ECO:0000313" key="2">
    <source>
        <dbReference type="EMBL" id="MBB5175817.1"/>
    </source>
</evidence>
<keyword evidence="1" id="KW-0472">Membrane</keyword>
<dbReference type="Proteomes" id="UP000579136">
    <property type="component" value="Unassembled WGS sequence"/>
</dbReference>
<keyword evidence="1" id="KW-1133">Transmembrane helix</keyword>
<gene>
    <name evidence="2" type="ORF">HNQ45_000692</name>
</gene>
<keyword evidence="1" id="KW-0812">Transmembrane</keyword>
<organism evidence="2 3">
    <name type="scientific">Nosocomiicoccus ampullae</name>
    <dbReference type="NCBI Taxonomy" id="489910"/>
    <lineage>
        <taxon>Bacteria</taxon>
        <taxon>Bacillati</taxon>
        <taxon>Bacillota</taxon>
        <taxon>Bacilli</taxon>
        <taxon>Bacillales</taxon>
        <taxon>Staphylococcaceae</taxon>
        <taxon>Nosocomiicoccus</taxon>
    </lineage>
</organism>
<dbReference type="AlphaFoldDB" id="A0A9Q2CZJ3"/>
<proteinExistence type="predicted"/>
<keyword evidence="3" id="KW-1185">Reference proteome</keyword>
<accession>A0A9Q2CZJ3</accession>
<comment type="caution">
    <text evidence="2">The sequence shown here is derived from an EMBL/GenBank/DDBJ whole genome shotgun (WGS) entry which is preliminary data.</text>
</comment>
<sequence length="67" mass="8067">MMEFLYFPEDKTEYIPGLITLVVCIILAYVVFVLIRKYSKNEAQRAKEFEEEVMKKIDQDDHDKTYK</sequence>
<protein>
    <submittedName>
        <fullName evidence="2">Large-conductance mechanosensitive channel</fullName>
    </submittedName>
</protein>
<reference evidence="2 3" key="1">
    <citation type="submission" date="2020-08" db="EMBL/GenBank/DDBJ databases">
        <title>Genomic Encyclopedia of Type Strains, Phase IV (KMG-IV): sequencing the most valuable type-strain genomes for metagenomic binning, comparative biology and taxonomic classification.</title>
        <authorList>
            <person name="Goeker M."/>
        </authorList>
    </citation>
    <scope>NUCLEOTIDE SEQUENCE [LARGE SCALE GENOMIC DNA]</scope>
    <source>
        <strain evidence="2 3">DSM 19163</strain>
    </source>
</reference>
<dbReference type="RefSeq" id="WP_183673456.1">
    <property type="nucleotide sequence ID" value="NZ_CBCRYX010000002.1"/>
</dbReference>